<proteinExistence type="predicted"/>
<organism evidence="7 8">
    <name type="scientific">Parasponia andersonii</name>
    <name type="common">Sponia andersonii</name>
    <dbReference type="NCBI Taxonomy" id="3476"/>
    <lineage>
        <taxon>Eukaryota</taxon>
        <taxon>Viridiplantae</taxon>
        <taxon>Streptophyta</taxon>
        <taxon>Embryophyta</taxon>
        <taxon>Tracheophyta</taxon>
        <taxon>Spermatophyta</taxon>
        <taxon>Magnoliopsida</taxon>
        <taxon>eudicotyledons</taxon>
        <taxon>Gunneridae</taxon>
        <taxon>Pentapetalae</taxon>
        <taxon>rosids</taxon>
        <taxon>fabids</taxon>
        <taxon>Rosales</taxon>
        <taxon>Cannabaceae</taxon>
        <taxon>Parasponia</taxon>
    </lineage>
</organism>
<dbReference type="Gene3D" id="4.10.1000.10">
    <property type="entry name" value="Zinc finger, CCCH-type"/>
    <property type="match status" value="1"/>
</dbReference>
<evidence type="ECO:0000256" key="2">
    <source>
        <dbReference type="ARBA" id="ARBA00022771"/>
    </source>
</evidence>
<dbReference type="EMBL" id="JXTB01000134">
    <property type="protein sequence ID" value="PON60005.1"/>
    <property type="molecule type" value="Genomic_DNA"/>
</dbReference>
<dbReference type="OrthoDB" id="410307at2759"/>
<evidence type="ECO:0000313" key="7">
    <source>
        <dbReference type="EMBL" id="PON60005.1"/>
    </source>
</evidence>
<dbReference type="PANTHER" id="PTHR14493">
    <property type="entry name" value="UNKEMPT FAMILY MEMBER"/>
    <property type="match status" value="1"/>
</dbReference>
<evidence type="ECO:0000256" key="5">
    <source>
        <dbReference type="PROSITE-ProRule" id="PRU00723"/>
    </source>
</evidence>
<evidence type="ECO:0000256" key="4">
    <source>
        <dbReference type="ARBA" id="ARBA00023125"/>
    </source>
</evidence>
<dbReference type="InterPro" id="IPR036855">
    <property type="entry name" value="Znf_CCCH_sf"/>
</dbReference>
<feature type="zinc finger region" description="C3H1-type" evidence="5">
    <location>
        <begin position="81"/>
        <end position="109"/>
    </location>
</feature>
<evidence type="ECO:0000256" key="1">
    <source>
        <dbReference type="ARBA" id="ARBA00022723"/>
    </source>
</evidence>
<feature type="domain" description="C3H1-type" evidence="6">
    <location>
        <begin position="81"/>
        <end position="109"/>
    </location>
</feature>
<name>A0A2P5CG79_PARAD</name>
<protein>
    <submittedName>
        <fullName evidence="7">Zinc finger, CCCH-type</fullName>
    </submittedName>
</protein>
<dbReference type="Proteomes" id="UP000237105">
    <property type="component" value="Unassembled WGS sequence"/>
</dbReference>
<comment type="caution">
    <text evidence="7">The sequence shown here is derived from an EMBL/GenBank/DDBJ whole genome shotgun (WGS) entry which is preliminary data.</text>
</comment>
<reference evidence="8" key="1">
    <citation type="submission" date="2016-06" db="EMBL/GenBank/DDBJ databases">
        <title>Parallel loss of symbiosis genes in relatives of nitrogen-fixing non-legume Parasponia.</title>
        <authorList>
            <person name="Van Velzen R."/>
            <person name="Holmer R."/>
            <person name="Bu F."/>
            <person name="Rutten L."/>
            <person name="Van Zeijl A."/>
            <person name="Liu W."/>
            <person name="Santuari L."/>
            <person name="Cao Q."/>
            <person name="Sharma T."/>
            <person name="Shen D."/>
            <person name="Roswanjaya Y."/>
            <person name="Wardhani T."/>
            <person name="Kalhor M.S."/>
            <person name="Jansen J."/>
            <person name="Van den Hoogen J."/>
            <person name="Gungor B."/>
            <person name="Hartog M."/>
            <person name="Hontelez J."/>
            <person name="Verver J."/>
            <person name="Yang W.-C."/>
            <person name="Schijlen E."/>
            <person name="Repin R."/>
            <person name="Schilthuizen M."/>
            <person name="Schranz E."/>
            <person name="Heidstra R."/>
            <person name="Miyata K."/>
            <person name="Fedorova E."/>
            <person name="Kohlen W."/>
            <person name="Bisseling T."/>
            <person name="Smit S."/>
            <person name="Geurts R."/>
        </authorList>
    </citation>
    <scope>NUCLEOTIDE SEQUENCE [LARGE SCALE GENOMIC DNA]</scope>
    <source>
        <strain evidence="8">cv. WU1-14</strain>
    </source>
</reference>
<accession>A0A2P5CG79</accession>
<dbReference type="InterPro" id="IPR000571">
    <property type="entry name" value="Znf_CCCH"/>
</dbReference>
<dbReference type="PANTHER" id="PTHR14493:SF109">
    <property type="entry name" value="ZINC FINGER CCCH DOMAIN-CONTAINING PROTEIN 54"/>
    <property type="match status" value="1"/>
</dbReference>
<dbReference type="InterPro" id="IPR045234">
    <property type="entry name" value="Unkempt-like"/>
</dbReference>
<dbReference type="PROSITE" id="PS50103">
    <property type="entry name" value="ZF_C3H1"/>
    <property type="match status" value="1"/>
</dbReference>
<gene>
    <name evidence="7" type="ORF">PanWU01x14_155190</name>
</gene>
<evidence type="ECO:0000313" key="8">
    <source>
        <dbReference type="Proteomes" id="UP000237105"/>
    </source>
</evidence>
<evidence type="ECO:0000259" key="6">
    <source>
        <dbReference type="PROSITE" id="PS50103"/>
    </source>
</evidence>
<sequence length="285" mass="32072">MLKGVNPSCVYDFGDHHYSGHVAAAAEYNDRADEAIYGSDEFRMYAYKIKRCPRMRSHDWTECPYAHRGEKAQRRDPRKYNYSAIVCPAFRNGACCSKGDACEFAHGVFEYWLHPARYRTRACNSGQLCQRKVCFFAHTPEQLRQETKSKRHHYAAYRPAAARPMDVMLNDGCDHHHHEMMIMAGKTKDMMINSADHGATSSALLTKNNNNSDNNHCTDDDILGDYDDDSFQKFSDFLKSLRALKIRDIGGDGGGGGGGGRVMGSGLDVSESDLPHVEWISELVQ</sequence>
<keyword evidence="2 5" id="KW-0863">Zinc-finger</keyword>
<dbReference type="GO" id="GO:0008270">
    <property type="term" value="F:zinc ion binding"/>
    <property type="evidence" value="ECO:0007669"/>
    <property type="project" value="UniProtKB-KW"/>
</dbReference>
<keyword evidence="1 5" id="KW-0479">Metal-binding</keyword>
<dbReference type="SMART" id="SM00356">
    <property type="entry name" value="ZnF_C3H1"/>
    <property type="match status" value="2"/>
</dbReference>
<evidence type="ECO:0000256" key="3">
    <source>
        <dbReference type="ARBA" id="ARBA00022833"/>
    </source>
</evidence>
<dbReference type="Pfam" id="PF25512">
    <property type="entry name" value="zf-CCCH_AtC3H23"/>
    <property type="match status" value="1"/>
</dbReference>
<keyword evidence="8" id="KW-1185">Reference proteome</keyword>
<keyword evidence="4" id="KW-0238">DNA-binding</keyword>
<keyword evidence="3 5" id="KW-0862">Zinc</keyword>
<dbReference type="GO" id="GO:0003677">
    <property type="term" value="F:DNA binding"/>
    <property type="evidence" value="ECO:0007669"/>
    <property type="project" value="UniProtKB-KW"/>
</dbReference>
<dbReference type="SUPFAM" id="SSF90229">
    <property type="entry name" value="CCCH zinc finger"/>
    <property type="match status" value="1"/>
</dbReference>
<dbReference type="InterPro" id="IPR057444">
    <property type="entry name" value="Znf-CCCH_AtC3H23-like"/>
</dbReference>
<dbReference type="AlphaFoldDB" id="A0A2P5CG79"/>